<dbReference type="EMBL" id="SEKV01000888">
    <property type="protein sequence ID" value="TFY52983.1"/>
    <property type="molecule type" value="Genomic_DNA"/>
</dbReference>
<reference evidence="2 3" key="1">
    <citation type="submission" date="2019-01" db="EMBL/GenBank/DDBJ databases">
        <title>Genome sequencing of the rare red list fungi Fomitopsis rosea.</title>
        <authorList>
            <person name="Buettner E."/>
            <person name="Kellner H."/>
        </authorList>
    </citation>
    <scope>NUCLEOTIDE SEQUENCE [LARGE SCALE GENOMIC DNA]</scope>
    <source>
        <strain evidence="2 3">DSM 105464</strain>
    </source>
</reference>
<gene>
    <name evidence="2" type="ORF">EVJ58_g9705</name>
</gene>
<name>A0A4Y9XU75_9APHY</name>
<comment type="caution">
    <text evidence="2">The sequence shown here is derived from an EMBL/GenBank/DDBJ whole genome shotgun (WGS) entry which is preliminary data.</text>
</comment>
<evidence type="ECO:0000313" key="2">
    <source>
        <dbReference type="EMBL" id="TFY52983.1"/>
    </source>
</evidence>
<protein>
    <submittedName>
        <fullName evidence="2">Uncharacterized protein</fullName>
    </submittedName>
</protein>
<feature type="region of interest" description="Disordered" evidence="1">
    <location>
        <begin position="104"/>
        <end position="130"/>
    </location>
</feature>
<feature type="compositionally biased region" description="Low complexity" evidence="1">
    <location>
        <begin position="104"/>
        <end position="120"/>
    </location>
</feature>
<evidence type="ECO:0000256" key="1">
    <source>
        <dbReference type="SAM" id="MobiDB-lite"/>
    </source>
</evidence>
<accession>A0A4Y9XU75</accession>
<evidence type="ECO:0000313" key="3">
    <source>
        <dbReference type="Proteomes" id="UP000298390"/>
    </source>
</evidence>
<proteinExistence type="predicted"/>
<dbReference type="AlphaFoldDB" id="A0A4Y9XU75"/>
<sequence>MDATYPSAGSDEYANKAAQTNDDGVIHDESAYVVALQPPAPASAHERAAWRIHDETVSGNLGVVPGRPQAPQLEGLSVITTLDRASVTAESDYHDGSIFGDWTSESSSLPSPNTSTPGLLHTPVDSPTQSLPVENAQHRPIALLGRIAVVMQRLRCSNCHREASSHNHLRNHKVIQFELISKKKKKKTLGRHMSFLSTLAMGAQDLMRHLYLGTVSC</sequence>
<organism evidence="2 3">
    <name type="scientific">Rhodofomes roseus</name>
    <dbReference type="NCBI Taxonomy" id="34475"/>
    <lineage>
        <taxon>Eukaryota</taxon>
        <taxon>Fungi</taxon>
        <taxon>Dikarya</taxon>
        <taxon>Basidiomycota</taxon>
        <taxon>Agaricomycotina</taxon>
        <taxon>Agaricomycetes</taxon>
        <taxon>Polyporales</taxon>
        <taxon>Rhodofomes</taxon>
    </lineage>
</organism>
<dbReference type="Proteomes" id="UP000298390">
    <property type="component" value="Unassembled WGS sequence"/>
</dbReference>